<dbReference type="EMBL" id="MTSL01000178">
    <property type="protein sequence ID" value="PJF17330.1"/>
    <property type="molecule type" value="Genomic_DNA"/>
</dbReference>
<comment type="subcellular location">
    <subcellularLocation>
        <location evidence="1">Nucleus</location>
        <location evidence="1">Nucleolus</location>
    </subcellularLocation>
</comment>
<feature type="region of interest" description="Disordered" evidence="6">
    <location>
        <begin position="200"/>
        <end position="229"/>
    </location>
</feature>
<comment type="caution">
    <text evidence="7">The sequence shown here is derived from an EMBL/GenBank/DDBJ whole genome shotgun (WGS) entry which is preliminary data.</text>
</comment>
<dbReference type="GO" id="GO:0006351">
    <property type="term" value="P:DNA-templated transcription"/>
    <property type="evidence" value="ECO:0007669"/>
    <property type="project" value="InterPro"/>
</dbReference>
<evidence type="ECO:0000256" key="6">
    <source>
        <dbReference type="SAM" id="MobiDB-lite"/>
    </source>
</evidence>
<evidence type="ECO:0000256" key="1">
    <source>
        <dbReference type="ARBA" id="ARBA00004604"/>
    </source>
</evidence>
<organism evidence="7 8">
    <name type="scientific">Paramicrosporidium saccamoebae</name>
    <dbReference type="NCBI Taxonomy" id="1246581"/>
    <lineage>
        <taxon>Eukaryota</taxon>
        <taxon>Fungi</taxon>
        <taxon>Fungi incertae sedis</taxon>
        <taxon>Cryptomycota</taxon>
        <taxon>Cryptomycota incertae sedis</taxon>
        <taxon>Paramicrosporidium</taxon>
    </lineage>
</organism>
<gene>
    <name evidence="7" type="ORF">PSACC_02826</name>
</gene>
<accession>A0A2H9TI87</accession>
<keyword evidence="5" id="KW-0539">Nucleus</keyword>
<dbReference type="OrthoDB" id="532500at2759"/>
<dbReference type="PANTHER" id="PTHR14440">
    <property type="entry name" value="DNA-DIRECTED RNA POLYMERASE I SUBUNIT RPA49"/>
    <property type="match status" value="1"/>
</dbReference>
<dbReference type="Pfam" id="PF06870">
    <property type="entry name" value="RNA_pol_I_A49"/>
    <property type="match status" value="1"/>
</dbReference>
<dbReference type="Proteomes" id="UP000240830">
    <property type="component" value="Unassembled WGS sequence"/>
</dbReference>
<name>A0A2H9TI87_9FUNG</name>
<reference evidence="7 8" key="1">
    <citation type="submission" date="2016-10" db="EMBL/GenBank/DDBJ databases">
        <title>The genome of Paramicrosporidium saccamoebae is the missing link in understanding Cryptomycota and Microsporidia evolution.</title>
        <authorList>
            <person name="Quandt C.A."/>
            <person name="Beaudet D."/>
            <person name="Corsaro D."/>
            <person name="Michel R."/>
            <person name="Corradi N."/>
            <person name="James T."/>
        </authorList>
    </citation>
    <scope>NUCLEOTIDE SEQUENCE [LARGE SCALE GENOMIC DNA]</scope>
    <source>
        <strain evidence="7 8">KSL3</strain>
    </source>
</reference>
<feature type="compositionally biased region" description="Polar residues" evidence="6">
    <location>
        <begin position="211"/>
        <end position="222"/>
    </location>
</feature>
<dbReference type="GO" id="GO:0005730">
    <property type="term" value="C:nucleolus"/>
    <property type="evidence" value="ECO:0007669"/>
    <property type="project" value="UniProtKB-SubCell"/>
</dbReference>
<dbReference type="AlphaFoldDB" id="A0A2H9TI87"/>
<evidence type="ECO:0000256" key="4">
    <source>
        <dbReference type="ARBA" id="ARBA00023163"/>
    </source>
</evidence>
<dbReference type="GO" id="GO:0003677">
    <property type="term" value="F:DNA binding"/>
    <property type="evidence" value="ECO:0007669"/>
    <property type="project" value="InterPro"/>
</dbReference>
<evidence type="ECO:0000313" key="7">
    <source>
        <dbReference type="EMBL" id="PJF17330.1"/>
    </source>
</evidence>
<evidence type="ECO:0000313" key="8">
    <source>
        <dbReference type="Proteomes" id="UP000240830"/>
    </source>
</evidence>
<evidence type="ECO:0000256" key="5">
    <source>
        <dbReference type="ARBA" id="ARBA00023242"/>
    </source>
</evidence>
<sequence>MTKNAKDSAPIKVTVVSASNSETSIGKPLIGRLSRLGLIILVDDASFCTCEKDFTLERNRQPRKWSHLQLTSETDRIKYRAVNFGEHSAVTLPYRYAVALVDTAKQSAQLYDADLLVTSRIIKSLEASDNVTRDEPKVLTGKEATSEYYKAKALLGESFGTKKTRQMLSSLDRNKIDMEQLATQSTFISRNLDSSISRISEKKDGDAESAVETTSEGGTLVSNDGILPPHSTSTRKVDEIYRMQDLIPQEIYYSLDVSPIVDALNKKDANALTEITTPYNFHEMVGHRLRSLAALTSMPSDADLTHTVRCLVYLNYLMSFRTLNEAKINGNVGHFLSMATFDVTTGLLRQFTEVVTVGNGKQRYKLSSICRDRLVSYICILVLTLDGFRTNTARLSVALQQPATKTADYLRAVGCTVEKPDREEPTKFVVPGTGREIPVKMAVLKAPLTIISSKSRGPPRGRK</sequence>
<keyword evidence="8" id="KW-1185">Reference proteome</keyword>
<keyword evidence="3" id="KW-0240">DNA-directed RNA polymerase</keyword>
<proteinExistence type="inferred from homology"/>
<evidence type="ECO:0000256" key="3">
    <source>
        <dbReference type="ARBA" id="ARBA00022478"/>
    </source>
</evidence>
<evidence type="ECO:0000256" key="2">
    <source>
        <dbReference type="ARBA" id="ARBA00009430"/>
    </source>
</evidence>
<keyword evidence="4" id="KW-0804">Transcription</keyword>
<protein>
    <submittedName>
        <fullName evidence="7">RNA polymerase I associated factor, A49-like domain-containing protein</fullName>
    </submittedName>
</protein>
<dbReference type="InterPro" id="IPR009668">
    <property type="entry name" value="RNA_pol-assoc_fac_A49-like"/>
</dbReference>
<comment type="similarity">
    <text evidence="2">Belongs to the eukaryotic RPA49/POLR1E RNA polymerase subunit family.</text>
</comment>
<dbReference type="STRING" id="1246581.A0A2H9TI87"/>
<dbReference type="GO" id="GO:0000428">
    <property type="term" value="C:DNA-directed RNA polymerase complex"/>
    <property type="evidence" value="ECO:0007669"/>
    <property type="project" value="UniProtKB-KW"/>
</dbReference>